<comment type="similarity">
    <text evidence="3">Belongs to the VPRBP/DCAF1 family.</text>
</comment>
<reference evidence="8" key="1">
    <citation type="submission" date="2011-02" db="EMBL/GenBank/DDBJ databases">
        <title>The Genome Sequence of Capsaspora owczarzaki ATCC 30864.</title>
        <authorList>
            <person name="Russ C."/>
            <person name="Cuomo C."/>
            <person name="Burger G."/>
            <person name="Gray M.W."/>
            <person name="Holland P.W.H."/>
            <person name="King N."/>
            <person name="Lang F.B.F."/>
            <person name="Roger A.J."/>
            <person name="Ruiz-Trillo I."/>
            <person name="Young S.K."/>
            <person name="Zeng Q."/>
            <person name="Gargeya S."/>
            <person name="Alvarado L."/>
            <person name="Berlin A."/>
            <person name="Chapman S.B."/>
            <person name="Chen Z."/>
            <person name="Freedman E."/>
            <person name="Gellesch M."/>
            <person name="Goldberg J."/>
            <person name="Griggs A."/>
            <person name="Gujja S."/>
            <person name="Heilman E."/>
            <person name="Heiman D."/>
            <person name="Howarth C."/>
            <person name="Mehta T."/>
            <person name="Neiman D."/>
            <person name="Pearson M."/>
            <person name="Roberts A."/>
            <person name="Saif S."/>
            <person name="Shea T."/>
            <person name="Shenoy N."/>
            <person name="Sisk P."/>
            <person name="Stolte C."/>
            <person name="Sykes S."/>
            <person name="White J."/>
            <person name="Yandava C."/>
            <person name="Haas B."/>
            <person name="Nusbaum C."/>
            <person name="Birren B."/>
        </authorList>
    </citation>
    <scope>NUCLEOTIDE SEQUENCE</scope>
    <source>
        <strain evidence="8">ATCC 30864</strain>
    </source>
</reference>
<feature type="compositionally biased region" description="Acidic residues" evidence="6">
    <location>
        <begin position="1440"/>
        <end position="1470"/>
    </location>
</feature>
<keyword evidence="4" id="KW-0833">Ubl conjugation pathway</keyword>
<proteinExistence type="inferred from homology"/>
<organism evidence="7 8">
    <name type="scientific">Capsaspora owczarzaki (strain ATCC 30864)</name>
    <dbReference type="NCBI Taxonomy" id="595528"/>
    <lineage>
        <taxon>Eukaryota</taxon>
        <taxon>Filasterea</taxon>
        <taxon>Capsaspora</taxon>
    </lineage>
</organism>
<dbReference type="SMART" id="SM00667">
    <property type="entry name" value="LisH"/>
    <property type="match status" value="1"/>
</dbReference>
<feature type="region of interest" description="Disordered" evidence="6">
    <location>
        <begin position="133"/>
        <end position="160"/>
    </location>
</feature>
<feature type="compositionally biased region" description="Polar residues" evidence="6">
    <location>
        <begin position="1639"/>
        <end position="1654"/>
    </location>
</feature>
<evidence type="ECO:0000256" key="1">
    <source>
        <dbReference type="ARBA" id="ARBA00004123"/>
    </source>
</evidence>
<name>A0A0D2U7E1_CAPO3</name>
<keyword evidence="8" id="KW-1185">Reference proteome</keyword>
<dbReference type="InterPro" id="IPR033270">
    <property type="entry name" value="VPRBP/DCAF1"/>
</dbReference>
<dbReference type="SUPFAM" id="SSF48371">
    <property type="entry name" value="ARM repeat"/>
    <property type="match status" value="1"/>
</dbReference>
<dbReference type="GO" id="GO:0005634">
    <property type="term" value="C:nucleus"/>
    <property type="evidence" value="ECO:0007669"/>
    <property type="project" value="UniProtKB-SubCell"/>
</dbReference>
<evidence type="ECO:0000256" key="6">
    <source>
        <dbReference type="SAM" id="MobiDB-lite"/>
    </source>
</evidence>
<feature type="compositionally biased region" description="Acidic residues" evidence="6">
    <location>
        <begin position="1872"/>
        <end position="1888"/>
    </location>
</feature>
<dbReference type="InterPro" id="IPR011989">
    <property type="entry name" value="ARM-like"/>
</dbReference>
<dbReference type="UniPathway" id="UPA00143"/>
<dbReference type="InterPro" id="IPR016024">
    <property type="entry name" value="ARM-type_fold"/>
</dbReference>
<dbReference type="GO" id="GO:0080008">
    <property type="term" value="C:Cul4-RING E3 ubiquitin ligase complex"/>
    <property type="evidence" value="ECO:0007669"/>
    <property type="project" value="TreeGrafter"/>
</dbReference>
<feature type="compositionally biased region" description="Low complexity" evidence="6">
    <location>
        <begin position="1713"/>
        <end position="1735"/>
    </location>
</feature>
<accession>A0A0D2U7E1</accession>
<evidence type="ECO:0000313" key="8">
    <source>
        <dbReference type="Proteomes" id="UP000008743"/>
    </source>
</evidence>
<feature type="region of interest" description="Disordered" evidence="6">
    <location>
        <begin position="1430"/>
        <end position="1763"/>
    </location>
</feature>
<feature type="compositionally biased region" description="Polar residues" evidence="6">
    <location>
        <begin position="1674"/>
        <end position="1689"/>
    </location>
</feature>
<feature type="region of interest" description="Disordered" evidence="6">
    <location>
        <begin position="1783"/>
        <end position="1901"/>
    </location>
</feature>
<dbReference type="InterPro" id="IPR015943">
    <property type="entry name" value="WD40/YVTN_repeat-like_dom_sf"/>
</dbReference>
<dbReference type="OrthoDB" id="6019818at2759"/>
<dbReference type="GO" id="GO:0016567">
    <property type="term" value="P:protein ubiquitination"/>
    <property type="evidence" value="ECO:0007669"/>
    <property type="project" value="UniProtKB-UniPathway"/>
</dbReference>
<evidence type="ECO:0000256" key="3">
    <source>
        <dbReference type="ARBA" id="ARBA00008845"/>
    </source>
</evidence>
<evidence type="ECO:0000256" key="2">
    <source>
        <dbReference type="ARBA" id="ARBA00004906"/>
    </source>
</evidence>
<dbReference type="PANTHER" id="PTHR13129:SF4">
    <property type="entry name" value="DDB1- AND CUL4-ASSOCIATED FACTOR 1"/>
    <property type="match status" value="1"/>
</dbReference>
<protein>
    <submittedName>
        <fullName evidence="7">Uncharacterized protein</fullName>
    </submittedName>
</protein>
<dbReference type="Proteomes" id="UP000008743">
    <property type="component" value="Unassembled WGS sequence"/>
</dbReference>
<comment type="subcellular location">
    <subcellularLocation>
        <location evidence="1">Nucleus</location>
    </subcellularLocation>
</comment>
<feature type="compositionally biased region" description="Basic and acidic residues" evidence="6">
    <location>
        <begin position="1430"/>
        <end position="1439"/>
    </location>
</feature>
<evidence type="ECO:0000313" key="7">
    <source>
        <dbReference type="EMBL" id="KJE91041.1"/>
    </source>
</evidence>
<dbReference type="InterPro" id="IPR006594">
    <property type="entry name" value="LisH"/>
</dbReference>
<feature type="compositionally biased region" description="Basic and acidic residues" evidence="6">
    <location>
        <begin position="1559"/>
        <end position="1572"/>
    </location>
</feature>
<evidence type="ECO:0000256" key="5">
    <source>
        <dbReference type="ARBA" id="ARBA00023242"/>
    </source>
</evidence>
<comment type="pathway">
    <text evidence="2">Protein modification; protein ubiquitination.</text>
</comment>
<sequence>MVAFRATCALMRTTRVEVLDTVDFVEKVQQNIASEDSHAQLFGLLLLELVLYDRHIRESFFVGSEMFSTVMTRIKEQAVTFSRDRADALSAASTPNVPRASTSERGVTAAVSSSLPNSSSIFAQAAAEAAASSSSSAPPNALELPVASPRAPRSPRIPHPRVGGALNAASAAVPFEPAWLTRLKGQQQQGSPARASGLSGLAPPALSAAASSSAALPEFTNQRMLLALLGCFAALAEYQESVEAASAVNVLETLLVLLHTGRNNKYVVNALLAALAAFLLHKKFATEFIECGGLQLLLELPREVFTAMHLSACFVILSRNVAIMERMCLMPNSTLAHVIDSILWILDCTSEETKARAVLFFVEAFCCRAVVEYFDSRHGLRILVNLIGMLELQLDSPESEQLLALNTCCALRQYFRMHLSIKAYAVRRKIALDQVLGLGPPAGPSTEARFGSPAVAIPTVGGGTASRPADGSTHSAASMPATLLPAYKSTVLDAATTAQDAELVSNNLNLAFSTLVDLWAPVDELLRMTAIEHFYELIDMGASWFDSQVMEASLDILQVCAVLPSSHVQLIATTFDSHVEEATISGMELLLLTAEGKRGEASSAVRKAALSILCSCVCRASLTQRQMQSMFTLSPPFGMPPAPGIPQLQLTFTAPIPPVHCIRTTYSCIQSYRNNPPPMLTLYSPPAPLDLLLQIVFDTLRGMSGIKVLLSLLRLVPHTRTPLADADVIRALACRALVGVARDGEILQLLSRLQLTTELSEMMREPVNPATSAMAHASFRQLAASLVATLTGRNALAIRNEVANNSLQQLDRAAIVASTEVSYSDDELMVLIFNHLQSKGLTSSAEALRREARLQTGPGALGHAGADAGRAGIPANVRSNSNAGGAVAADAMLSLETTPSVSRSASYIAAGAGGEPSSMSLAVNSHAAATFGKVFAEISGTSVSESINNSAGALTNAPAATPVSLRTPLTLQRMTPTTRLRSTPLHLSHATKPLAVTDAHAPYATTTVVASHSAGSAASSSLGSDGTAPASHVHVHGGSVASGQPSAPSLDIIIKQFLRDQHENCSHPIAVAPPFSLMTPHHCPEPTHKHYAPTNMATRMLARQIQPSDGGLYGRKLSRKFLFSRLRKVETCRPLRTIRSLCYADDGESVILGDEFGEISMLNLHTMEEAEQSFGNSTGAILALRPSKDSRLILASSQYGPVRSTLWRRDRLGANEHHLTVALEFEDDWFAQFSGDNTQIIGTEDSTARIYSAETGQVILTLSDAASNRYERNVACFNATDDLVLHDGVLWDARQARKIHKFDKFNNYGLSRFHPNGNEILINSEIWDVRTFKLLRTCPMLDRASVIFSSTSDVIFAIAHYQPSISIVKPRTPRNTLHTIDATDYSTISSLELSSPILDISLHPHDTSLILSEKTPSGPALSLYDIGRHAASDSDREDASDMDEDDPDNDAENSDDDDDDDEENGSETELDVSSLDLSDAPFDLELSGFDFDDARDDDDGDEDDGDDPDDDDDDDENDATLLGIDQDDRTRWNRRGARFGGFDESDASSEAVVDTEMPYSDHSDVDHDHDLESGDFDQAAGFARAVASSDDDSHDELGRAPGVRRLPAGQSREIASNSSEWESDTDDQQLVSFGRGSRRQSNATVPVRRTSQSRLGRRTRSRMVAASSGGLVVTPTSPTRIPATSSTAASGEWEVNPDRVNAPQSPEAQLDIPSSPTSNGGTSSVPATRRSPAQARRQRRSQDRIARVRSQRAAANPSIPQEFMSTVGNWTVVRQHPAATLVSAAPAQARRESADAGAESGSVQSGTSGNELPSLDMDSPDSDVSELEFETGSSDSSGMFPDDWGRHRGSRSPTRSGSHHNNHSNTNRNDGNDDDDDDQDDDNNDDGDNEHSDVESSSLNL</sequence>
<dbReference type="EMBL" id="KE346362">
    <property type="protein sequence ID" value="KJE91041.1"/>
    <property type="molecule type" value="Genomic_DNA"/>
</dbReference>
<gene>
    <name evidence="7" type="ORF">CAOG_002241</name>
</gene>
<keyword evidence="5" id="KW-0539">Nucleus</keyword>
<dbReference type="PANTHER" id="PTHR13129">
    <property type="entry name" value="VPRBP PROTEIN-RELATED"/>
    <property type="match status" value="1"/>
</dbReference>
<dbReference type="Gene3D" id="2.130.10.10">
    <property type="entry name" value="YVTN repeat-like/Quinoprotein amine dehydrogenase"/>
    <property type="match status" value="1"/>
</dbReference>
<evidence type="ECO:0000256" key="4">
    <source>
        <dbReference type="ARBA" id="ARBA00022786"/>
    </source>
</evidence>
<dbReference type="Gene3D" id="1.25.10.10">
    <property type="entry name" value="Leucine-rich Repeat Variant"/>
    <property type="match status" value="1"/>
</dbReference>
<feature type="compositionally biased region" description="Acidic residues" evidence="6">
    <location>
        <begin position="1818"/>
        <end position="1829"/>
    </location>
</feature>
<feature type="compositionally biased region" description="Acidic residues" evidence="6">
    <location>
        <begin position="1490"/>
        <end position="1518"/>
    </location>
</feature>
<feature type="region of interest" description="Disordered" evidence="6">
    <location>
        <begin position="1016"/>
        <end position="1045"/>
    </location>
</feature>
<feature type="compositionally biased region" description="Low complexity" evidence="6">
    <location>
        <begin position="1016"/>
        <end position="1028"/>
    </location>
</feature>
<dbReference type="PROSITE" id="PS50896">
    <property type="entry name" value="LISH"/>
    <property type="match status" value="1"/>
</dbReference>
<dbReference type="SUPFAM" id="SSF82171">
    <property type="entry name" value="DPP6 N-terminal domain-like"/>
    <property type="match status" value="1"/>
</dbReference>
<feature type="compositionally biased region" description="Polar residues" evidence="6">
    <location>
        <begin position="1801"/>
        <end position="1811"/>
    </location>
</feature>